<evidence type="ECO:0000313" key="2">
    <source>
        <dbReference type="Proteomes" id="UP000499080"/>
    </source>
</evidence>
<accession>A0A4Y2V1L4</accession>
<dbReference type="EMBL" id="BGPR01042639">
    <property type="protein sequence ID" value="GBO19113.1"/>
    <property type="molecule type" value="Genomic_DNA"/>
</dbReference>
<keyword evidence="2" id="KW-1185">Reference proteome</keyword>
<organism evidence="1 2">
    <name type="scientific">Araneus ventricosus</name>
    <name type="common">Orbweaver spider</name>
    <name type="synonym">Epeira ventricosa</name>
    <dbReference type="NCBI Taxonomy" id="182803"/>
    <lineage>
        <taxon>Eukaryota</taxon>
        <taxon>Metazoa</taxon>
        <taxon>Ecdysozoa</taxon>
        <taxon>Arthropoda</taxon>
        <taxon>Chelicerata</taxon>
        <taxon>Arachnida</taxon>
        <taxon>Araneae</taxon>
        <taxon>Araneomorphae</taxon>
        <taxon>Entelegynae</taxon>
        <taxon>Araneoidea</taxon>
        <taxon>Araneidae</taxon>
        <taxon>Araneus</taxon>
    </lineage>
</organism>
<protein>
    <submittedName>
        <fullName evidence="1">Uncharacterized protein</fullName>
    </submittedName>
</protein>
<comment type="caution">
    <text evidence="1">The sequence shown here is derived from an EMBL/GenBank/DDBJ whole genome shotgun (WGS) entry which is preliminary data.</text>
</comment>
<sequence length="103" mass="11907">MTTPFLIHPAIDNRFKQRKYTPIPYCAYSSSVFKTRNPTYLLWFSHSRESLLPPDISIPVSFPLIWPGIPKGYPTFRFDCDRIIAMSTGFGVERWRMSCLTGA</sequence>
<evidence type="ECO:0000313" key="1">
    <source>
        <dbReference type="EMBL" id="GBO19113.1"/>
    </source>
</evidence>
<proteinExistence type="predicted"/>
<dbReference type="Proteomes" id="UP000499080">
    <property type="component" value="Unassembled WGS sequence"/>
</dbReference>
<name>A0A4Y2V1L4_ARAVE</name>
<dbReference type="AlphaFoldDB" id="A0A4Y2V1L4"/>
<gene>
    <name evidence="1" type="ORF">AVEN_36846_1</name>
</gene>
<reference evidence="1 2" key="1">
    <citation type="journal article" date="2019" name="Sci. Rep.">
        <title>Orb-weaving spider Araneus ventricosus genome elucidates the spidroin gene catalogue.</title>
        <authorList>
            <person name="Kono N."/>
            <person name="Nakamura H."/>
            <person name="Ohtoshi R."/>
            <person name="Moran D.A.P."/>
            <person name="Shinohara A."/>
            <person name="Yoshida Y."/>
            <person name="Fujiwara M."/>
            <person name="Mori M."/>
            <person name="Tomita M."/>
            <person name="Arakawa K."/>
        </authorList>
    </citation>
    <scope>NUCLEOTIDE SEQUENCE [LARGE SCALE GENOMIC DNA]</scope>
</reference>